<name>A0AAD7ZTS1_DIPPU</name>
<feature type="non-terminal residue" evidence="2">
    <location>
        <position position="69"/>
    </location>
</feature>
<proteinExistence type="predicted"/>
<dbReference type="AlphaFoldDB" id="A0AAD7ZTS1"/>
<keyword evidence="1" id="KW-1133">Transmembrane helix</keyword>
<keyword evidence="1" id="KW-0812">Transmembrane</keyword>
<feature type="non-terminal residue" evidence="2">
    <location>
        <position position="1"/>
    </location>
</feature>
<dbReference type="Proteomes" id="UP001233999">
    <property type="component" value="Unassembled WGS sequence"/>
</dbReference>
<reference evidence="2" key="2">
    <citation type="submission" date="2023-05" db="EMBL/GenBank/DDBJ databases">
        <authorList>
            <person name="Fouks B."/>
        </authorList>
    </citation>
    <scope>NUCLEOTIDE SEQUENCE</scope>
    <source>
        <strain evidence="2">Stay&amp;Tobe</strain>
        <tissue evidence="2">Testes</tissue>
    </source>
</reference>
<dbReference type="EMBL" id="JASPKZ010007251">
    <property type="protein sequence ID" value="KAJ9585698.1"/>
    <property type="molecule type" value="Genomic_DNA"/>
</dbReference>
<keyword evidence="3" id="KW-1185">Reference proteome</keyword>
<evidence type="ECO:0000313" key="2">
    <source>
        <dbReference type="EMBL" id="KAJ9585698.1"/>
    </source>
</evidence>
<evidence type="ECO:0000256" key="1">
    <source>
        <dbReference type="SAM" id="Phobius"/>
    </source>
</evidence>
<keyword evidence="1" id="KW-0472">Membrane</keyword>
<sequence>QLYFQDRYFCLFLYSYLKSVLYITSILYTACAYLVFLKCAYFSSLHFTLTKATKTLIVAHLSISMVSAS</sequence>
<feature type="transmembrane region" description="Helical" evidence="1">
    <location>
        <begin position="20"/>
        <end position="41"/>
    </location>
</feature>
<reference evidence="2" key="1">
    <citation type="journal article" date="2023" name="IScience">
        <title>Live-bearing cockroach genome reveals convergent evolutionary mechanisms linked to viviparity in insects and beyond.</title>
        <authorList>
            <person name="Fouks B."/>
            <person name="Harrison M.C."/>
            <person name="Mikhailova A.A."/>
            <person name="Marchal E."/>
            <person name="English S."/>
            <person name="Carruthers M."/>
            <person name="Jennings E.C."/>
            <person name="Chiamaka E.L."/>
            <person name="Frigard R.A."/>
            <person name="Pippel M."/>
            <person name="Attardo G.M."/>
            <person name="Benoit J.B."/>
            <person name="Bornberg-Bauer E."/>
            <person name="Tobe S.S."/>
        </authorList>
    </citation>
    <scope>NUCLEOTIDE SEQUENCE</scope>
    <source>
        <strain evidence="2">Stay&amp;Tobe</strain>
    </source>
</reference>
<evidence type="ECO:0000313" key="3">
    <source>
        <dbReference type="Proteomes" id="UP001233999"/>
    </source>
</evidence>
<accession>A0AAD7ZTS1</accession>
<comment type="caution">
    <text evidence="2">The sequence shown here is derived from an EMBL/GenBank/DDBJ whole genome shotgun (WGS) entry which is preliminary data.</text>
</comment>
<organism evidence="2 3">
    <name type="scientific">Diploptera punctata</name>
    <name type="common">Pacific beetle cockroach</name>
    <dbReference type="NCBI Taxonomy" id="6984"/>
    <lineage>
        <taxon>Eukaryota</taxon>
        <taxon>Metazoa</taxon>
        <taxon>Ecdysozoa</taxon>
        <taxon>Arthropoda</taxon>
        <taxon>Hexapoda</taxon>
        <taxon>Insecta</taxon>
        <taxon>Pterygota</taxon>
        <taxon>Neoptera</taxon>
        <taxon>Polyneoptera</taxon>
        <taxon>Dictyoptera</taxon>
        <taxon>Blattodea</taxon>
        <taxon>Blaberoidea</taxon>
        <taxon>Blaberidae</taxon>
        <taxon>Diplopterinae</taxon>
        <taxon>Diploptera</taxon>
    </lineage>
</organism>
<protein>
    <submittedName>
        <fullName evidence="2">Uncharacterized protein</fullName>
    </submittedName>
</protein>
<gene>
    <name evidence="2" type="ORF">L9F63_002488</name>
</gene>